<name>A0AAE3H8P5_9EURY</name>
<dbReference type="GO" id="GO:0006412">
    <property type="term" value="P:translation"/>
    <property type="evidence" value="ECO:0007669"/>
    <property type="project" value="UniProtKB-UniRule"/>
</dbReference>
<gene>
    <name evidence="4" type="primary">rpl18e</name>
    <name evidence="6" type="ORF">PV02_03590</name>
</gene>
<evidence type="ECO:0000256" key="2">
    <source>
        <dbReference type="ARBA" id="ARBA00022980"/>
    </source>
</evidence>
<dbReference type="InterPro" id="IPR021132">
    <property type="entry name" value="Ribosomal_eL18/eL18-A/B/_CS"/>
</dbReference>
<dbReference type="Proteomes" id="UP001206983">
    <property type="component" value="Unassembled WGS sequence"/>
</dbReference>
<dbReference type="EMBL" id="JTEO01000002">
    <property type="protein sequence ID" value="MCQ6962222.1"/>
    <property type="molecule type" value="Genomic_DNA"/>
</dbReference>
<dbReference type="GO" id="GO:0003735">
    <property type="term" value="F:structural constituent of ribosome"/>
    <property type="evidence" value="ECO:0007669"/>
    <property type="project" value="InterPro"/>
</dbReference>
<dbReference type="RefSeq" id="WP_256621996.1">
    <property type="nucleotide sequence ID" value="NZ_JTEO01000002.1"/>
</dbReference>
<comment type="similarity">
    <text evidence="1 4">Belongs to the eukaryotic ribosomal protein eL18 family.</text>
</comment>
<evidence type="ECO:0000256" key="3">
    <source>
        <dbReference type="ARBA" id="ARBA00023274"/>
    </source>
</evidence>
<organism evidence="6 7">
    <name type="scientific">Methanolobus chelungpuianus</name>
    <dbReference type="NCBI Taxonomy" id="502115"/>
    <lineage>
        <taxon>Archaea</taxon>
        <taxon>Methanobacteriati</taxon>
        <taxon>Methanobacteriota</taxon>
        <taxon>Stenosarchaea group</taxon>
        <taxon>Methanomicrobia</taxon>
        <taxon>Methanosarcinales</taxon>
        <taxon>Methanosarcinaceae</taxon>
        <taxon>Methanolobus</taxon>
    </lineage>
</organism>
<dbReference type="PANTHER" id="PTHR10934">
    <property type="entry name" value="60S RIBOSOMAL PROTEIN L18"/>
    <property type="match status" value="1"/>
</dbReference>
<dbReference type="InterPro" id="IPR021131">
    <property type="entry name" value="Ribosomal_uL15/eL18"/>
</dbReference>
<dbReference type="SUPFAM" id="SSF52080">
    <property type="entry name" value="Ribosomal proteins L15p and L18e"/>
    <property type="match status" value="1"/>
</dbReference>
<dbReference type="NCBIfam" id="NF003079">
    <property type="entry name" value="PRK04005.1"/>
    <property type="match status" value="1"/>
</dbReference>
<keyword evidence="3 4" id="KW-0687">Ribonucleoprotein</keyword>
<dbReference type="InterPro" id="IPR000039">
    <property type="entry name" value="Ribosomal_eL18"/>
</dbReference>
<dbReference type="PROSITE" id="PS01106">
    <property type="entry name" value="RIBOSOMAL_L18E"/>
    <property type="match status" value="1"/>
</dbReference>
<dbReference type="InterPro" id="IPR001196">
    <property type="entry name" value="Ribosomal_uL15_CS"/>
</dbReference>
<evidence type="ECO:0000256" key="1">
    <source>
        <dbReference type="ARBA" id="ARBA00006815"/>
    </source>
</evidence>
<dbReference type="InterPro" id="IPR022947">
    <property type="entry name" value="Ribosomal_eL18_arc"/>
</dbReference>
<evidence type="ECO:0000313" key="6">
    <source>
        <dbReference type="EMBL" id="MCQ6962222.1"/>
    </source>
</evidence>
<evidence type="ECO:0000259" key="5">
    <source>
        <dbReference type="Pfam" id="PF17135"/>
    </source>
</evidence>
<feature type="domain" description="Large ribosomal subunit protein uL15/eL18" evidence="5">
    <location>
        <begin position="32"/>
        <end position="124"/>
    </location>
</feature>
<reference evidence="6 7" key="1">
    <citation type="journal article" date="2011" name="Appl. Environ. Microbiol.">
        <title>Methanogenic archaea isolated from Taiwan's Chelungpu fault.</title>
        <authorList>
            <person name="Wu S.Y."/>
            <person name="Lai M.C."/>
        </authorList>
    </citation>
    <scope>NUCLEOTIDE SEQUENCE [LARGE SCALE GENOMIC DNA]</scope>
    <source>
        <strain evidence="6 7">St545Mb</strain>
    </source>
</reference>
<accession>A0AAE3H8P5</accession>
<proteinExistence type="inferred from homology"/>
<dbReference type="PANTHER" id="PTHR10934:SF2">
    <property type="entry name" value="LARGE RIBOSOMAL SUBUNIT PROTEIN EL18"/>
    <property type="match status" value="1"/>
</dbReference>
<keyword evidence="7" id="KW-1185">Reference proteome</keyword>
<dbReference type="GO" id="GO:0003723">
    <property type="term" value="F:RNA binding"/>
    <property type="evidence" value="ECO:0007669"/>
    <property type="project" value="TreeGrafter"/>
</dbReference>
<dbReference type="Pfam" id="PF17135">
    <property type="entry name" value="Ribosomal_L18"/>
    <property type="match status" value="1"/>
</dbReference>
<dbReference type="HAMAP" id="MF_00329">
    <property type="entry name" value="Ribosomal_eL18"/>
    <property type="match status" value="1"/>
</dbReference>
<evidence type="ECO:0000313" key="7">
    <source>
        <dbReference type="Proteomes" id="UP001206983"/>
    </source>
</evidence>
<evidence type="ECO:0000256" key="4">
    <source>
        <dbReference type="HAMAP-Rule" id="MF_00329"/>
    </source>
</evidence>
<comment type="caution">
    <text evidence="6">The sequence shown here is derived from an EMBL/GenBank/DDBJ whole genome shotgun (WGS) entry which is preliminary data.</text>
</comment>
<sequence>MSKSTRAKITRKTNPRIPQLISDLKQGSRDNEVMVWRDIAKRLEAPRQNYAEVNLSKISRYAQENETILIPGKVLGSGLIGKAVNVAALSFSTTAKDKITGLGGKCMTIEQLLAENPKGSGVRIVQ</sequence>
<dbReference type="InterPro" id="IPR036227">
    <property type="entry name" value="Ribosomal_uL15/eL18_sf"/>
</dbReference>
<dbReference type="Gene3D" id="3.100.10.10">
    <property type="match status" value="1"/>
</dbReference>
<dbReference type="PROSITE" id="PS00475">
    <property type="entry name" value="RIBOSOMAL_L15"/>
    <property type="match status" value="1"/>
</dbReference>
<dbReference type="AlphaFoldDB" id="A0AAE3H8P5"/>
<protein>
    <recommendedName>
        <fullName evidence="4">Large ribosomal subunit protein eL18</fullName>
    </recommendedName>
</protein>
<dbReference type="GO" id="GO:0022625">
    <property type="term" value="C:cytosolic large ribosomal subunit"/>
    <property type="evidence" value="ECO:0007669"/>
    <property type="project" value="TreeGrafter"/>
</dbReference>
<keyword evidence="2 4" id="KW-0689">Ribosomal protein</keyword>